<accession>A0ABZ2ZWY5</accession>
<reference evidence="1 2" key="1">
    <citation type="submission" date="2024-04" db="EMBL/GenBank/DDBJ databases">
        <title>Arthrobacter sp. from Plains bison fecal sample.</title>
        <authorList>
            <person name="Ruzzini A."/>
        </authorList>
    </citation>
    <scope>NUCLEOTIDE SEQUENCE [LARGE SCALE GENOMIC DNA]</scope>
    <source>
        <strain evidence="1 2">EINP1</strain>
    </source>
</reference>
<evidence type="ECO:0000313" key="2">
    <source>
        <dbReference type="Proteomes" id="UP001448858"/>
    </source>
</evidence>
<name>A0ABZ2ZWY5_9MICC</name>
<keyword evidence="2" id="KW-1185">Reference proteome</keyword>
<dbReference type="Pfam" id="PF14305">
    <property type="entry name" value="ATPgrasp_TupA"/>
    <property type="match status" value="1"/>
</dbReference>
<dbReference type="InterPro" id="IPR029465">
    <property type="entry name" value="ATPgrasp_TupA"/>
</dbReference>
<protein>
    <submittedName>
        <fullName evidence="1">ATP-grasp fold amidoligase family protein</fullName>
    </submittedName>
</protein>
<proteinExistence type="predicted"/>
<dbReference type="SUPFAM" id="SSF56059">
    <property type="entry name" value="Glutathione synthetase ATP-binding domain-like"/>
    <property type="match status" value="1"/>
</dbReference>
<sequence>MASPATKTGKPTPSFHYEVTMQSRRAFIEPGATAWILDNKLTAYRFASDLGLDVPITRLVSVSHTDLELSRGTVVKPLAGIMSKGVYILGQETITDLPRNRSLPDIEALRESIAHDLSSGDVADDAWIEERLVFSDHDPSLPARDIKFYCFYGVVGLVLETVRSPEVRRCWYGSDGQVVRTGKYTDRLFAGNGIPDGYIELAKKISLSVPAPFLRIDFLASPDGPVLNEFTPKPGGASQFDARTDKRLGSLMVSAAGRLHTDLVNGQAYPEFSTARLSLRPAHAPA</sequence>
<evidence type="ECO:0000313" key="1">
    <source>
        <dbReference type="EMBL" id="WZP16673.1"/>
    </source>
</evidence>
<dbReference type="RefSeq" id="WP_342024279.1">
    <property type="nucleotide sequence ID" value="NZ_CP151657.1"/>
</dbReference>
<dbReference type="EMBL" id="CP151657">
    <property type="protein sequence ID" value="WZP16673.1"/>
    <property type="molecule type" value="Genomic_DNA"/>
</dbReference>
<dbReference type="Proteomes" id="UP001448858">
    <property type="component" value="Chromosome"/>
</dbReference>
<gene>
    <name evidence="1" type="ORF">AAE021_03560</name>
</gene>
<organism evidence="1 2">
    <name type="scientific">Arthrobacter citreus</name>
    <dbReference type="NCBI Taxonomy" id="1670"/>
    <lineage>
        <taxon>Bacteria</taxon>
        <taxon>Bacillati</taxon>
        <taxon>Actinomycetota</taxon>
        <taxon>Actinomycetes</taxon>
        <taxon>Micrococcales</taxon>
        <taxon>Micrococcaceae</taxon>
        <taxon>Arthrobacter</taxon>
    </lineage>
</organism>